<dbReference type="InterPro" id="IPR049883">
    <property type="entry name" value="NOTCH1_EGF-like"/>
</dbReference>
<feature type="signal peptide" evidence="15">
    <location>
        <begin position="1"/>
        <end position="27"/>
    </location>
</feature>
<evidence type="ECO:0000256" key="12">
    <source>
        <dbReference type="ARBA" id="ARBA00023157"/>
    </source>
</evidence>
<evidence type="ECO:0000256" key="5">
    <source>
        <dbReference type="ARBA" id="ARBA00022692"/>
    </source>
</evidence>
<feature type="domain" description="EGF-like" evidence="17">
    <location>
        <begin position="298"/>
        <end position="340"/>
    </location>
</feature>
<keyword evidence="9" id="KW-0067">ATP-binding</keyword>
<dbReference type="SMART" id="SM00220">
    <property type="entry name" value="S_TKc"/>
    <property type="match status" value="1"/>
</dbReference>
<keyword evidence="5" id="KW-0812">Transmembrane</keyword>
<dbReference type="InterPro" id="IPR018097">
    <property type="entry name" value="EGF_Ca-bd_CS"/>
</dbReference>
<evidence type="ECO:0000256" key="11">
    <source>
        <dbReference type="ARBA" id="ARBA00023136"/>
    </source>
</evidence>
<keyword evidence="12" id="KW-1015">Disulfide bond</keyword>
<evidence type="ECO:0000256" key="9">
    <source>
        <dbReference type="ARBA" id="ARBA00022840"/>
    </source>
</evidence>
<dbReference type="FunFam" id="1.10.510.10:FF:000084">
    <property type="entry name" value="Wall-associated receptor kinase 2"/>
    <property type="match status" value="1"/>
</dbReference>
<organism evidence="18 19">
    <name type="scientific">Zingiber officinale</name>
    <name type="common">Ginger</name>
    <name type="synonym">Amomum zingiber</name>
    <dbReference type="NCBI Taxonomy" id="94328"/>
    <lineage>
        <taxon>Eukaryota</taxon>
        <taxon>Viridiplantae</taxon>
        <taxon>Streptophyta</taxon>
        <taxon>Embryophyta</taxon>
        <taxon>Tracheophyta</taxon>
        <taxon>Spermatophyta</taxon>
        <taxon>Magnoliopsida</taxon>
        <taxon>Liliopsida</taxon>
        <taxon>Zingiberales</taxon>
        <taxon>Zingiberaceae</taxon>
        <taxon>Zingiber</taxon>
    </lineage>
</organism>
<evidence type="ECO:0000256" key="7">
    <source>
        <dbReference type="ARBA" id="ARBA00022741"/>
    </source>
</evidence>
<dbReference type="GO" id="GO:0007166">
    <property type="term" value="P:cell surface receptor signaling pathway"/>
    <property type="evidence" value="ECO:0007669"/>
    <property type="project" value="InterPro"/>
</dbReference>
<dbReference type="InterPro" id="IPR000152">
    <property type="entry name" value="EGF-type_Asp/Asn_hydroxyl_site"/>
</dbReference>
<comment type="caution">
    <text evidence="18">The sequence shown here is derived from an EMBL/GenBank/DDBJ whole genome shotgun (WGS) entry which is preliminary data.</text>
</comment>
<accession>A0A8J5LC54</accession>
<evidence type="ECO:0000313" key="18">
    <source>
        <dbReference type="EMBL" id="KAG6512849.1"/>
    </source>
</evidence>
<dbReference type="InterPro" id="IPR045274">
    <property type="entry name" value="WAK-like"/>
</dbReference>
<evidence type="ECO:0000256" key="10">
    <source>
        <dbReference type="ARBA" id="ARBA00022989"/>
    </source>
</evidence>
<evidence type="ECO:0000256" key="15">
    <source>
        <dbReference type="SAM" id="SignalP"/>
    </source>
</evidence>
<keyword evidence="10" id="KW-1133">Transmembrane helix</keyword>
<keyword evidence="19" id="KW-1185">Reference proteome</keyword>
<dbReference type="CDD" id="cd00054">
    <property type="entry name" value="EGF_CA"/>
    <property type="match status" value="1"/>
</dbReference>
<keyword evidence="2" id="KW-0723">Serine/threonine-protein kinase</keyword>
<dbReference type="PROSITE" id="PS00010">
    <property type="entry name" value="ASX_HYDROXYL"/>
    <property type="match status" value="1"/>
</dbReference>
<feature type="domain" description="Protein kinase" evidence="16">
    <location>
        <begin position="423"/>
        <end position="703"/>
    </location>
</feature>
<dbReference type="PANTHER" id="PTHR27005">
    <property type="entry name" value="WALL-ASSOCIATED RECEPTOR KINASE-LIKE 21"/>
    <property type="match status" value="1"/>
</dbReference>
<proteinExistence type="predicted"/>
<name>A0A8J5LC54_ZINOF</name>
<dbReference type="OrthoDB" id="593082at2759"/>
<dbReference type="InterPro" id="IPR000719">
    <property type="entry name" value="Prot_kinase_dom"/>
</dbReference>
<evidence type="ECO:0000256" key="8">
    <source>
        <dbReference type="ARBA" id="ARBA00022777"/>
    </source>
</evidence>
<gene>
    <name evidence="18" type="ORF">ZIOFF_030983</name>
</gene>
<dbReference type="PROSITE" id="PS00108">
    <property type="entry name" value="PROTEIN_KINASE_ST"/>
    <property type="match status" value="1"/>
</dbReference>
<feature type="chain" id="PRO_5035215017" description="Protein kinase domain-containing protein" evidence="15">
    <location>
        <begin position="28"/>
        <end position="758"/>
    </location>
</feature>
<keyword evidence="7" id="KW-0547">Nucleotide-binding</keyword>
<keyword evidence="4" id="KW-0808">Transferase</keyword>
<dbReference type="PANTHER" id="PTHR27005:SF394">
    <property type="entry name" value="OS02G0808100 PROTEIN"/>
    <property type="match status" value="1"/>
</dbReference>
<dbReference type="InterPro" id="IPR000742">
    <property type="entry name" value="EGF"/>
</dbReference>
<dbReference type="SMART" id="SM00181">
    <property type="entry name" value="EGF"/>
    <property type="match status" value="2"/>
</dbReference>
<dbReference type="FunFam" id="2.10.25.10:FF:000355">
    <property type="entry name" value="Wall-associated receptor kinase 3"/>
    <property type="match status" value="1"/>
</dbReference>
<evidence type="ECO:0000259" key="17">
    <source>
        <dbReference type="PROSITE" id="PS50026"/>
    </source>
</evidence>
<sequence length="758" mass="83581">MAALTLRLLPSAVLIAIALTVAALATAASPPNCDRKCGDVDIPYPFGIGAGCFRDGFDLVCNRSLQPPRPFIGDTSIELMDVSVALGRARAYTHVDWVCYNATDMLGYEIVPFNLSTRPAFAISAAENKFTAVGCATVALVGNDDYVTGCVSACTSEAGVSNDTCDGFGCCQTAIREGMTALTTGFSVDYNNSRVWEFNPCSYAFIVEHEWYNFSLADLGGNRLNQTYKSGVPVVLDWNVGNMTICEEARRNPNSPPASYACADKNSECFNSSTGGGYICNCTSGYQGNPYEDGGCQDIDECSRQSEYRCYGSCINTIGNYTCSCPQGTMGDPTTKDGCHPTTSSTLPQYLKVLIATMSSILFLTISGFSTNLWLKNRNLMKTKQKFFKQNGGVLLQQQMNSYRGVTFKLFTQEELKKATDNFSSSRIIGRGGQGIVYEGMLEDNRLVAIKKSKLADERQTREFAKEMLILSQINHKNVIKLLGCCLEVEVPMLVYELVSKGNLFEYLHSKTHRFHIPLDARLRIAVESAEALAYLHSSTSTPIIHGDVKSSNILLDDEYTAKVSDFGASKLAPKDATQLATFVQGTCGYLDPEYMLTCQLTEKSDVFSFGVVILELLTRRKAFEFNVSDEEMLLTANFISAMKENKVDEMVDPEIKKEEDMVVIKEVCKLVVLCLNSNGDERPTMKEVAEDLGKLSKNKQILDMQSKHQNPVDDIIVTSDYVHEPPQRMQNVTSSEHSTSRYRSLEVQAVLSIESGR</sequence>
<evidence type="ECO:0000256" key="3">
    <source>
        <dbReference type="ARBA" id="ARBA00022536"/>
    </source>
</evidence>
<dbReference type="PROSITE" id="PS01187">
    <property type="entry name" value="EGF_CA"/>
    <property type="match status" value="1"/>
</dbReference>
<dbReference type="GO" id="GO:0030247">
    <property type="term" value="F:polysaccharide binding"/>
    <property type="evidence" value="ECO:0007669"/>
    <property type="project" value="InterPro"/>
</dbReference>
<dbReference type="SMART" id="SM00179">
    <property type="entry name" value="EGF_CA"/>
    <property type="match status" value="1"/>
</dbReference>
<dbReference type="CDD" id="cd14066">
    <property type="entry name" value="STKc_IRAK"/>
    <property type="match status" value="1"/>
</dbReference>
<keyword evidence="8" id="KW-0418">Kinase</keyword>
<dbReference type="InterPro" id="IPR001881">
    <property type="entry name" value="EGF-like_Ca-bd_dom"/>
</dbReference>
<dbReference type="AlphaFoldDB" id="A0A8J5LC54"/>
<dbReference type="InterPro" id="IPR001245">
    <property type="entry name" value="Ser-Thr/Tyr_kinase_cat_dom"/>
</dbReference>
<evidence type="ECO:0000259" key="16">
    <source>
        <dbReference type="PROSITE" id="PS50011"/>
    </source>
</evidence>
<dbReference type="InterPro" id="IPR025287">
    <property type="entry name" value="WAK_GUB"/>
</dbReference>
<dbReference type="InterPro" id="IPR008271">
    <property type="entry name" value="Ser/Thr_kinase_AS"/>
</dbReference>
<dbReference type="GO" id="GO:0004674">
    <property type="term" value="F:protein serine/threonine kinase activity"/>
    <property type="evidence" value="ECO:0007669"/>
    <property type="project" value="UniProtKB-KW"/>
</dbReference>
<evidence type="ECO:0000256" key="1">
    <source>
        <dbReference type="ARBA" id="ARBA00004479"/>
    </source>
</evidence>
<dbReference type="Pfam" id="PF07714">
    <property type="entry name" value="PK_Tyr_Ser-Thr"/>
    <property type="match status" value="1"/>
</dbReference>
<dbReference type="PROSITE" id="PS50026">
    <property type="entry name" value="EGF_3"/>
    <property type="match status" value="1"/>
</dbReference>
<keyword evidence="13" id="KW-0325">Glycoprotein</keyword>
<dbReference type="GO" id="GO:0005524">
    <property type="term" value="F:ATP binding"/>
    <property type="evidence" value="ECO:0007669"/>
    <property type="project" value="UniProtKB-KW"/>
</dbReference>
<dbReference type="Pfam" id="PF07645">
    <property type="entry name" value="EGF_CA"/>
    <property type="match status" value="1"/>
</dbReference>
<reference evidence="18 19" key="1">
    <citation type="submission" date="2020-08" db="EMBL/GenBank/DDBJ databases">
        <title>Plant Genome Project.</title>
        <authorList>
            <person name="Zhang R.-G."/>
        </authorList>
    </citation>
    <scope>NUCLEOTIDE SEQUENCE [LARGE SCALE GENOMIC DNA]</scope>
    <source>
        <tissue evidence="18">Rhizome</tissue>
    </source>
</reference>
<protein>
    <recommendedName>
        <fullName evidence="20">Protein kinase domain-containing protein</fullName>
    </recommendedName>
</protein>
<dbReference type="PROSITE" id="PS50011">
    <property type="entry name" value="PROTEIN_KINASE_DOM"/>
    <property type="match status" value="1"/>
</dbReference>
<keyword evidence="3 14" id="KW-0245">EGF-like domain</keyword>
<evidence type="ECO:0000256" key="6">
    <source>
        <dbReference type="ARBA" id="ARBA00022729"/>
    </source>
</evidence>
<comment type="caution">
    <text evidence="14">Lacks conserved residue(s) required for the propagation of feature annotation.</text>
</comment>
<comment type="subcellular location">
    <subcellularLocation>
        <location evidence="1">Membrane</location>
        <topology evidence="1">Single-pass type I membrane protein</topology>
    </subcellularLocation>
</comment>
<evidence type="ECO:0000256" key="14">
    <source>
        <dbReference type="PROSITE-ProRule" id="PRU00076"/>
    </source>
</evidence>
<evidence type="ECO:0000256" key="4">
    <source>
        <dbReference type="ARBA" id="ARBA00022679"/>
    </source>
</evidence>
<dbReference type="EMBL" id="JACMSC010000008">
    <property type="protein sequence ID" value="KAG6512849.1"/>
    <property type="molecule type" value="Genomic_DNA"/>
</dbReference>
<dbReference type="Pfam" id="PF13947">
    <property type="entry name" value="GUB_WAK_bind"/>
    <property type="match status" value="1"/>
</dbReference>
<keyword evidence="6 15" id="KW-0732">Signal</keyword>
<evidence type="ECO:0008006" key="20">
    <source>
        <dbReference type="Google" id="ProtNLM"/>
    </source>
</evidence>
<dbReference type="FunFam" id="3.30.200.20:FF:000043">
    <property type="entry name" value="Wall-associated receptor kinase 2"/>
    <property type="match status" value="1"/>
</dbReference>
<keyword evidence="11" id="KW-0472">Membrane</keyword>
<evidence type="ECO:0000313" key="19">
    <source>
        <dbReference type="Proteomes" id="UP000734854"/>
    </source>
</evidence>
<evidence type="ECO:0000256" key="2">
    <source>
        <dbReference type="ARBA" id="ARBA00022527"/>
    </source>
</evidence>
<dbReference type="GO" id="GO:0005886">
    <property type="term" value="C:plasma membrane"/>
    <property type="evidence" value="ECO:0007669"/>
    <property type="project" value="TreeGrafter"/>
</dbReference>
<dbReference type="GO" id="GO:0005509">
    <property type="term" value="F:calcium ion binding"/>
    <property type="evidence" value="ECO:0007669"/>
    <property type="project" value="InterPro"/>
</dbReference>
<dbReference type="Proteomes" id="UP000734854">
    <property type="component" value="Unassembled WGS sequence"/>
</dbReference>
<evidence type="ECO:0000256" key="13">
    <source>
        <dbReference type="ARBA" id="ARBA00023180"/>
    </source>
</evidence>